<keyword evidence="1" id="KW-0694">RNA-binding</keyword>
<dbReference type="PANTHER" id="PTHR37984">
    <property type="entry name" value="PROTEIN CBG26694"/>
    <property type="match status" value="1"/>
</dbReference>
<evidence type="ECO:0000256" key="2">
    <source>
        <dbReference type="SAM" id="MobiDB-lite"/>
    </source>
</evidence>
<dbReference type="InterPro" id="IPR001584">
    <property type="entry name" value="Integrase_cat-core"/>
</dbReference>
<gene>
    <name evidence="4" type="ORF">TSTA_108200</name>
</gene>
<dbReference type="InParanoid" id="B8MUC8"/>
<dbReference type="GO" id="GO:0005634">
    <property type="term" value="C:nucleus"/>
    <property type="evidence" value="ECO:0007669"/>
    <property type="project" value="UniProtKB-ARBA"/>
</dbReference>
<dbReference type="SUPFAM" id="SSF53098">
    <property type="entry name" value="Ribonuclease H-like"/>
    <property type="match status" value="1"/>
</dbReference>
<dbReference type="InterPro" id="IPR050951">
    <property type="entry name" value="Retrovirus_Pol_polyprotein"/>
</dbReference>
<dbReference type="PANTHER" id="PTHR37984:SF5">
    <property type="entry name" value="PROTEIN NYNRIN-LIKE"/>
    <property type="match status" value="1"/>
</dbReference>
<evidence type="ECO:0000256" key="1">
    <source>
        <dbReference type="ARBA" id="ARBA00022884"/>
    </source>
</evidence>
<dbReference type="OMA" id="FRTEAKM"/>
<feature type="compositionally biased region" description="Basic and acidic residues" evidence="2">
    <location>
        <begin position="506"/>
        <end position="516"/>
    </location>
</feature>
<reference evidence="5" key="1">
    <citation type="journal article" date="2015" name="Genome Announc.">
        <title>Genome sequence of the AIDS-associated pathogen Penicillium marneffei (ATCC18224) and its near taxonomic relative Talaromyces stipitatus (ATCC10500).</title>
        <authorList>
            <person name="Nierman W.C."/>
            <person name="Fedorova-Abrams N.D."/>
            <person name="Andrianopoulos A."/>
        </authorList>
    </citation>
    <scope>NUCLEOTIDE SEQUENCE [LARGE SCALE GENOMIC DNA]</scope>
    <source>
        <strain evidence="5">ATCC 10500 / CBS 375.48 / QM 6759 / NRRL 1006</strain>
    </source>
</reference>
<dbReference type="EMBL" id="EQ962661">
    <property type="protein sequence ID" value="EED11632.1"/>
    <property type="molecule type" value="Genomic_DNA"/>
</dbReference>
<dbReference type="InterPro" id="IPR036397">
    <property type="entry name" value="RNaseH_sf"/>
</dbReference>
<dbReference type="PROSITE" id="PS50994">
    <property type="entry name" value="INTEGRASE"/>
    <property type="match status" value="1"/>
</dbReference>
<keyword evidence="5" id="KW-1185">Reference proteome</keyword>
<evidence type="ECO:0000313" key="4">
    <source>
        <dbReference type="EMBL" id="EED11632.1"/>
    </source>
</evidence>
<protein>
    <recommendedName>
        <fullName evidence="3">Integrase catalytic domain-containing protein</fullName>
    </recommendedName>
</protein>
<feature type="region of interest" description="Disordered" evidence="2">
    <location>
        <begin position="1169"/>
        <end position="1215"/>
    </location>
</feature>
<dbReference type="STRING" id="441959.B8MUC8"/>
<feature type="region of interest" description="Disordered" evidence="2">
    <location>
        <begin position="494"/>
        <end position="516"/>
    </location>
</feature>
<feature type="domain" description="Integrase catalytic" evidence="3">
    <location>
        <begin position="839"/>
        <end position="1016"/>
    </location>
</feature>
<organism evidence="4 5">
    <name type="scientific">Talaromyces stipitatus (strain ATCC 10500 / CBS 375.48 / QM 6759 / NRRL 1006)</name>
    <name type="common">Penicillium stipitatum</name>
    <dbReference type="NCBI Taxonomy" id="441959"/>
    <lineage>
        <taxon>Eukaryota</taxon>
        <taxon>Fungi</taxon>
        <taxon>Dikarya</taxon>
        <taxon>Ascomycota</taxon>
        <taxon>Pezizomycotina</taxon>
        <taxon>Eurotiomycetes</taxon>
        <taxon>Eurotiomycetidae</taxon>
        <taxon>Eurotiales</taxon>
        <taxon>Trichocomaceae</taxon>
        <taxon>Talaromyces</taxon>
        <taxon>Talaromyces sect. Talaromyces</taxon>
    </lineage>
</organism>
<sequence length="1764" mass="199864">MVNENTTPSDNDQDNTGEHQYQDSPPGDGRVSLSIYQIVPESNFPDDRWMTEIGFNNETGRNALYYAACNQYVDYEIFMWLLDYFGNWTHDDFKRLSVHIQKKIKDMLMDRGIFVDYIGRKKTIAKALDDLVQMTRMPEWPHEIAAAKAFDSRSKMAKGQFPQLATKNGSEEEEPEVIASLIEDGREDYEKGKQPLVETPKQASQDHDQQPKNHAQNDKPSRPHDHLSLPGPAYTYPYRSKLEDDWRRQTPRYTIAPPAPEISMSSEKWDDWTMLPPREVGCEHIDSKSMLTFVKIWDKKLTYSGDRYDILDDKVRAFLRACKLSSISISQCWEVFPEMLSGRAGAYHMHHIKPGASFAQAYNAIKAYFDTPNNQTDYYQEWTTVTLAGERQSNPSKSWVEVVDLMVDKLHLCQRALGSAYAGDEHLIAAITRACQSTPEMGEALSEPTSSFQTIISKLRARAGVVQRKELASQYVVDEVNNPQVFYTDRKFMGRTNRNNSPISRQEYRRKNRDDAKQLRKSNGRCFICHRENCHSWKHSEEERREARDRYDRYRQVDGRKKLSTRAYQTFLQEYEGTSSEEEDDDSTEEEVKQDVTTAYFMVNQLQDRAFIHRITGCNNGIEPPGFHLDFEVKSPDQSEGENNYPAPASQFLLDPHENETFYGIMPDTGASTVSTVGKGQLAAFLRLYPHTKVDRSRAGEYSVRFGMGNPIISTAVITVESQFGDIEFNTMDSPTPFLFCLKDMDRLRVKFDNLTNEMIQGDLIVPVIRKRGHPWFFLDEKYAPEAFLTEVEMRRLHRRFGHPAVDRLHKVLKRAGHLDVDYKVLAQIEEFCHHCQMNRQAPKRFKFTLHDDCEYNYEIVVDVMYLDGKPVLHIVDWATSFQAAKFLKSLSTKDTWEALRAAWIDTYLGPPDVISHDAGTNFAAVEFRTEAKMMGIQCHQVPVEAHNAIGKVERYHTPLRRAYNIILSELGASVDKEIILQMAVKAVNDTVGPDGLVPTVLVFGAYPRMTYDSPPSALTAKRAQAMRKAMIDLRNAMATRKVNDALKARNGPIVTETLNLAPGTDVQVWREGKGWTGPHKVISVNDYNVIVDLPSGVTDFRATSVRRYQRDEIESSPTRRLLGTDLPPQKEEEGRKIDGLLAGRKSGPAFARGSSSCDAAAGALQEVESGEPAGAANPNRRLRTRGIHVPDAPVMPPAPRRRGRPPGSKNKPKTYTNEVEVFLSRKEKDDLELAVKLRREGKITADGAPFELSAMAEIDGLIASGTFKIMHHDDLDLRGVRIFNSRLVNEIKGKNEKPYEKSRLVIQGYNDAGKTGILTQAPTIQRASQRLVVSLIATLILMGMVVDLRDITQAYTQSKSKLQRLIVANLPAEMRDKYPPDSLLLVEGALYGIPEAGVHWFDTYQSHHKDRLGMETSTYDPCLLMTTKGKENFGLVGMQTDDTLLVSTESFAGEEQVALQEAGFKAKPKTRLSQQVPIEFNGARITLQDEKVYFRQKGQAAKIKPVGKEDRAQKYVEQRARGAYLASICQPEAAYDLAVAAQLQEKDRSEADYDALNKRLIWQAENPDRGLCFVPIDLTKAKIMIFTDGSFANNRDLTSQIGFLIAMVNEDFSESGQFTITGNILHWASSKCKRITRSVLASEIYGLTTGFDQGFTLASTVNMITKRLGQPEMPVVVCTDSYSLYECLTKLGTTKEKRLMIDLMALRQSYERHEIDEIRWIHGDDNPADAFTKSNPNKALRDFVGSNKVTIRVEGFVERTRID</sequence>
<dbReference type="GO" id="GO:0003723">
    <property type="term" value="F:RNA binding"/>
    <property type="evidence" value="ECO:0007669"/>
    <property type="project" value="UniProtKB-KW"/>
</dbReference>
<dbReference type="Gene3D" id="3.30.420.10">
    <property type="entry name" value="Ribonuclease H-like superfamily/Ribonuclease H"/>
    <property type="match status" value="1"/>
</dbReference>
<feature type="compositionally biased region" description="Basic and acidic residues" evidence="2">
    <location>
        <begin position="204"/>
        <end position="227"/>
    </location>
</feature>
<dbReference type="eggNOG" id="KOG0017">
    <property type="taxonomic scope" value="Eukaryota"/>
</dbReference>
<dbReference type="GeneID" id="8106884"/>
<evidence type="ECO:0000313" key="5">
    <source>
        <dbReference type="Proteomes" id="UP000001745"/>
    </source>
</evidence>
<dbReference type="Proteomes" id="UP000001745">
    <property type="component" value="Unassembled WGS sequence"/>
</dbReference>
<dbReference type="VEuPathDB" id="FungiDB:TSTA_108200"/>
<dbReference type="RefSeq" id="XP_002488388.1">
    <property type="nucleotide sequence ID" value="XM_002488343.1"/>
</dbReference>
<feature type="region of interest" description="Disordered" evidence="2">
    <location>
        <begin position="1111"/>
        <end position="1137"/>
    </location>
</feature>
<proteinExistence type="predicted"/>
<evidence type="ECO:0000259" key="3">
    <source>
        <dbReference type="PROSITE" id="PS50994"/>
    </source>
</evidence>
<dbReference type="HOGENOM" id="CLU_002055_0_0_1"/>
<dbReference type="InterPro" id="IPR012337">
    <property type="entry name" value="RNaseH-like_sf"/>
</dbReference>
<feature type="region of interest" description="Disordered" evidence="2">
    <location>
        <begin position="197"/>
        <end position="233"/>
    </location>
</feature>
<accession>B8MUC8</accession>
<name>B8MUC8_TALSN</name>
<dbReference type="GO" id="GO:0015074">
    <property type="term" value="P:DNA integration"/>
    <property type="evidence" value="ECO:0007669"/>
    <property type="project" value="InterPro"/>
</dbReference>
<feature type="region of interest" description="Disordered" evidence="2">
    <location>
        <begin position="1"/>
        <end position="27"/>
    </location>
</feature>
<dbReference type="PhylomeDB" id="B8MUC8"/>
<feature type="compositionally biased region" description="Polar residues" evidence="2">
    <location>
        <begin position="1"/>
        <end position="10"/>
    </location>
</feature>